<feature type="compositionally biased region" description="Gly residues" evidence="15">
    <location>
        <begin position="1053"/>
        <end position="1062"/>
    </location>
</feature>
<name>A0A835VRG2_CHLIN</name>
<evidence type="ECO:0000256" key="12">
    <source>
        <dbReference type="ARBA" id="ARBA00023049"/>
    </source>
</evidence>
<keyword evidence="16" id="KW-0812">Transmembrane</keyword>
<dbReference type="GO" id="GO:0004222">
    <property type="term" value="F:metalloendopeptidase activity"/>
    <property type="evidence" value="ECO:0007669"/>
    <property type="project" value="InterPro"/>
</dbReference>
<comment type="similarity">
    <text evidence="4">In the C-terminal section; belongs to the peptidase M41 family.</text>
</comment>
<feature type="compositionally biased region" description="Pro residues" evidence="15">
    <location>
        <begin position="937"/>
        <end position="946"/>
    </location>
</feature>
<dbReference type="GO" id="GO:0005739">
    <property type="term" value="C:mitochondrion"/>
    <property type="evidence" value="ECO:0007669"/>
    <property type="project" value="UniProtKB-SubCell"/>
</dbReference>
<evidence type="ECO:0000313" key="19">
    <source>
        <dbReference type="Proteomes" id="UP000650467"/>
    </source>
</evidence>
<dbReference type="InterPro" id="IPR027417">
    <property type="entry name" value="P-loop_NTPase"/>
</dbReference>
<feature type="region of interest" description="Disordered" evidence="15">
    <location>
        <begin position="1053"/>
        <end position="1185"/>
    </location>
</feature>
<dbReference type="GO" id="GO:0046872">
    <property type="term" value="F:metal ion binding"/>
    <property type="evidence" value="ECO:0007669"/>
    <property type="project" value="UniProtKB-KW"/>
</dbReference>
<dbReference type="PANTHER" id="PTHR23076">
    <property type="entry name" value="METALLOPROTEASE M41 FTSH"/>
    <property type="match status" value="1"/>
</dbReference>
<proteinExistence type="inferred from homology"/>
<gene>
    <name evidence="18" type="ORF">HXX76_002314</name>
</gene>
<evidence type="ECO:0000256" key="16">
    <source>
        <dbReference type="SAM" id="Phobius"/>
    </source>
</evidence>
<keyword evidence="16" id="KW-1133">Transmembrane helix</keyword>
<dbReference type="Pfam" id="PF00004">
    <property type="entry name" value="AAA"/>
    <property type="match status" value="1"/>
</dbReference>
<evidence type="ECO:0000256" key="1">
    <source>
        <dbReference type="ARBA" id="ARBA00001947"/>
    </source>
</evidence>
<evidence type="ECO:0000256" key="3">
    <source>
        <dbReference type="ARBA" id="ARBA00004370"/>
    </source>
</evidence>
<feature type="compositionally biased region" description="Low complexity" evidence="15">
    <location>
        <begin position="1132"/>
        <end position="1147"/>
    </location>
</feature>
<dbReference type="GO" id="GO:0005524">
    <property type="term" value="F:ATP binding"/>
    <property type="evidence" value="ECO:0007669"/>
    <property type="project" value="UniProtKB-KW"/>
</dbReference>
<dbReference type="Pfam" id="PF01434">
    <property type="entry name" value="Peptidase_M41"/>
    <property type="match status" value="1"/>
</dbReference>
<feature type="compositionally biased region" description="Basic and acidic residues" evidence="15">
    <location>
        <begin position="1155"/>
        <end position="1176"/>
    </location>
</feature>
<evidence type="ECO:0000256" key="15">
    <source>
        <dbReference type="SAM" id="MobiDB-lite"/>
    </source>
</evidence>
<dbReference type="CDD" id="cd19501">
    <property type="entry name" value="RecA-like_FtsH"/>
    <property type="match status" value="1"/>
</dbReference>
<keyword evidence="12" id="KW-0482">Metalloprotease</keyword>
<dbReference type="GO" id="GO:0004176">
    <property type="term" value="F:ATP-dependent peptidase activity"/>
    <property type="evidence" value="ECO:0007669"/>
    <property type="project" value="InterPro"/>
</dbReference>
<keyword evidence="13" id="KW-0496">Mitochondrion</keyword>
<dbReference type="Gene3D" id="1.10.8.60">
    <property type="match status" value="1"/>
</dbReference>
<feature type="region of interest" description="Disordered" evidence="15">
    <location>
        <begin position="935"/>
        <end position="985"/>
    </location>
</feature>
<evidence type="ECO:0000259" key="17">
    <source>
        <dbReference type="SMART" id="SM00382"/>
    </source>
</evidence>
<comment type="similarity">
    <text evidence="5">In the N-terminal section; belongs to the AAA ATPase family.</text>
</comment>
<dbReference type="InterPro" id="IPR003593">
    <property type="entry name" value="AAA+_ATPase"/>
</dbReference>
<dbReference type="SUPFAM" id="SSF140990">
    <property type="entry name" value="FtsH protease domain-like"/>
    <property type="match status" value="1"/>
</dbReference>
<dbReference type="PROSITE" id="PS00674">
    <property type="entry name" value="AAA"/>
    <property type="match status" value="1"/>
</dbReference>
<evidence type="ECO:0000256" key="13">
    <source>
        <dbReference type="ARBA" id="ARBA00023128"/>
    </source>
</evidence>
<keyword evidence="8" id="KW-0547">Nucleotide-binding</keyword>
<dbReference type="OrthoDB" id="1413014at2759"/>
<feature type="compositionally biased region" description="Pro residues" evidence="15">
    <location>
        <begin position="107"/>
        <end position="116"/>
    </location>
</feature>
<evidence type="ECO:0000256" key="9">
    <source>
        <dbReference type="ARBA" id="ARBA00022801"/>
    </source>
</evidence>
<evidence type="ECO:0000256" key="14">
    <source>
        <dbReference type="ARBA" id="ARBA00023136"/>
    </source>
</evidence>
<keyword evidence="9" id="KW-0378">Hydrolase</keyword>
<dbReference type="PANTHER" id="PTHR23076:SF97">
    <property type="entry name" value="ATP-DEPENDENT ZINC METALLOPROTEASE YME1L1"/>
    <property type="match status" value="1"/>
</dbReference>
<evidence type="ECO:0000256" key="10">
    <source>
        <dbReference type="ARBA" id="ARBA00022833"/>
    </source>
</evidence>
<keyword evidence="6" id="KW-0645">Protease</keyword>
<sequence>MPLGLSRSQQQHRCHRSDSSRFSAGPRSWTGPAYRRLRIFQSAAAGSSDGPSTSGSPAAGPAPGSGHEQPLAPALTAGPAGETAAAPVAAPAGTAGPLALAAAPVAPAPAPVPTPASAPASASAPAPAPTAPIAASATSTPSSSTTSSAPSSASSSSIPSSSSSAGAAGAAAPQGAASASSASSSPLPPFLRQLLSWLASLWAAVSRFPAWVRLQHLRRLREACEANPKDADKHAAYLAELVVTHPTEVVARVESRAFAVNGAVAAEYLRALIATGRAKELARADAAEAAAASAAAAAAEGASAAAELPPLPPPRTLSELLRDLQEQLATTPATAAAGGAGAGAAGGVTAAAAAAELAVVGSSQRRPLHVVITGVPAGALQAGAAGAAGAAGPAAKPLPLLLRPLAFMARLVGMAVVAVLLAFAFVVGSQAIRRVQAAGGALSYPSAGLSAGAGPPVSSAGGNGGGGGANAAGPGGGPSTEPKEYKKEELPEKSIRNFKDVKGCDEAKEELREVVEFLKNPTKFTRLGAKLPKGVLLTGPPGTGKTLLAKAVAGEAGVPFFYRAGSEFEELYVGVGSRRMRALFAAAKKKAPCIVFIDEIDAIGGNRKAWENHTRKTLNQLLVEMDGFESTEGIIVMAATNLPESLDPALKRPGRFDRMVAVPLPDIQGRRDILEHYLSDKPLSTDVDRELLARQTQGFSGADLSNLINEAAILAAKEGGDHLTQRGLDWAFDKVLMGLERKSVKRTLEARKRTAYHEAGHALVALATPGASPIHKATIVPRGHALGMVTQVGREDEFSINRRQMLARIRVCMGGTVAEELVFGADAVSSGATDDLRQATSMARHMVAECGMSAAIGPVYVAALHEERGGGGGGGGVSEATRQRVDAEVAAMLSEAKRDVFRLLTEREQDLHTLAAALLDRETLSREDIHSLLHLPPAAPEQPSPPAGSSSGGGSGGSSSGGSGGERRERVPEPEPAAAQAPASSAASASASASAASVAAVGETVAMSGAWWRRSPAAAVGMGASGSGYVQAVEEAVAGAAAAGGQRVRDVGGDGGGGGLAGGDAAWRASPSGRGQQQSTYAAAAAVEAGPEAWSWRDAPAAPSQQQEQPQQQEGYQAEGRYAAGEQGGPGHQQQEQQRLLELPQQPFMLDEEYGGAREQEQQELEQERREVEAEGQRLGWARRR</sequence>
<feature type="compositionally biased region" description="Low complexity" evidence="15">
    <location>
        <begin position="117"/>
        <end position="169"/>
    </location>
</feature>
<dbReference type="GO" id="GO:0016887">
    <property type="term" value="F:ATP hydrolysis activity"/>
    <property type="evidence" value="ECO:0007669"/>
    <property type="project" value="InterPro"/>
</dbReference>
<dbReference type="InterPro" id="IPR003959">
    <property type="entry name" value="ATPase_AAA_core"/>
</dbReference>
<evidence type="ECO:0000256" key="4">
    <source>
        <dbReference type="ARBA" id="ARBA00010044"/>
    </source>
</evidence>
<dbReference type="GO" id="GO:0016020">
    <property type="term" value="C:membrane"/>
    <property type="evidence" value="ECO:0007669"/>
    <property type="project" value="UniProtKB-SubCell"/>
</dbReference>
<feature type="compositionally biased region" description="Low complexity" evidence="15">
    <location>
        <begin position="1082"/>
        <end position="1119"/>
    </location>
</feature>
<dbReference type="InterPro" id="IPR041569">
    <property type="entry name" value="AAA_lid_3"/>
</dbReference>
<comment type="caution">
    <text evidence="18">The sequence shown here is derived from an EMBL/GenBank/DDBJ whole genome shotgun (WGS) entry which is preliminary data.</text>
</comment>
<organism evidence="18 19">
    <name type="scientific">Chlamydomonas incerta</name>
    <dbReference type="NCBI Taxonomy" id="51695"/>
    <lineage>
        <taxon>Eukaryota</taxon>
        <taxon>Viridiplantae</taxon>
        <taxon>Chlorophyta</taxon>
        <taxon>core chlorophytes</taxon>
        <taxon>Chlorophyceae</taxon>
        <taxon>CS clade</taxon>
        <taxon>Chlamydomonadales</taxon>
        <taxon>Chlamydomonadaceae</taxon>
        <taxon>Chlamydomonas</taxon>
    </lineage>
</organism>
<feature type="compositionally biased region" description="Gly residues" evidence="15">
    <location>
        <begin position="461"/>
        <end position="478"/>
    </location>
</feature>
<feature type="region of interest" description="Disordered" evidence="15">
    <location>
        <begin position="107"/>
        <end position="169"/>
    </location>
</feature>
<keyword evidence="10" id="KW-0862">Zinc</keyword>
<evidence type="ECO:0000256" key="6">
    <source>
        <dbReference type="ARBA" id="ARBA00022670"/>
    </source>
</evidence>
<feature type="compositionally biased region" description="Basic and acidic residues" evidence="15">
    <location>
        <begin position="481"/>
        <end position="491"/>
    </location>
</feature>
<dbReference type="GO" id="GO:0045037">
    <property type="term" value="P:protein import into chloroplast stroma"/>
    <property type="evidence" value="ECO:0007669"/>
    <property type="project" value="TreeGrafter"/>
</dbReference>
<keyword evidence="7" id="KW-0479">Metal-binding</keyword>
<feature type="compositionally biased region" description="Gly residues" evidence="15">
    <location>
        <begin position="950"/>
        <end position="964"/>
    </location>
</feature>
<dbReference type="SUPFAM" id="SSF52540">
    <property type="entry name" value="P-loop containing nucleoside triphosphate hydrolases"/>
    <property type="match status" value="1"/>
</dbReference>
<keyword evidence="14 16" id="KW-0472">Membrane</keyword>
<dbReference type="AlphaFoldDB" id="A0A835VRG2"/>
<dbReference type="EMBL" id="JAEHOC010000086">
    <property type="protein sequence ID" value="KAG2423088.1"/>
    <property type="molecule type" value="Genomic_DNA"/>
</dbReference>
<protein>
    <recommendedName>
        <fullName evidence="17">AAA+ ATPase domain-containing protein</fullName>
    </recommendedName>
</protein>
<feature type="domain" description="AAA+ ATPase" evidence="17">
    <location>
        <begin position="531"/>
        <end position="666"/>
    </location>
</feature>
<dbReference type="InterPro" id="IPR003960">
    <property type="entry name" value="ATPase_AAA_CS"/>
</dbReference>
<accession>A0A835VRG2</accession>
<feature type="region of interest" description="Disordered" evidence="15">
    <location>
        <begin position="453"/>
        <end position="491"/>
    </location>
</feature>
<feature type="compositionally biased region" description="Low complexity" evidence="15">
    <location>
        <begin position="42"/>
        <end position="86"/>
    </location>
</feature>
<dbReference type="Gene3D" id="3.40.50.300">
    <property type="entry name" value="P-loop containing nucleotide triphosphate hydrolases"/>
    <property type="match status" value="1"/>
</dbReference>
<dbReference type="Proteomes" id="UP000650467">
    <property type="component" value="Unassembled WGS sequence"/>
</dbReference>
<keyword evidence="19" id="KW-1185">Reference proteome</keyword>
<evidence type="ECO:0000256" key="5">
    <source>
        <dbReference type="ARBA" id="ARBA00010550"/>
    </source>
</evidence>
<evidence type="ECO:0000256" key="2">
    <source>
        <dbReference type="ARBA" id="ARBA00004173"/>
    </source>
</evidence>
<feature type="compositionally biased region" description="Low complexity" evidence="15">
    <location>
        <begin position="976"/>
        <end position="985"/>
    </location>
</feature>
<dbReference type="FunFam" id="1.10.8.60:FF:000001">
    <property type="entry name" value="ATP-dependent zinc metalloprotease FtsH"/>
    <property type="match status" value="1"/>
</dbReference>
<dbReference type="GO" id="GO:0009507">
    <property type="term" value="C:chloroplast"/>
    <property type="evidence" value="ECO:0007669"/>
    <property type="project" value="TreeGrafter"/>
</dbReference>
<feature type="transmembrane region" description="Helical" evidence="16">
    <location>
        <begin position="405"/>
        <end position="427"/>
    </location>
</feature>
<evidence type="ECO:0000256" key="11">
    <source>
        <dbReference type="ARBA" id="ARBA00022840"/>
    </source>
</evidence>
<dbReference type="InterPro" id="IPR005936">
    <property type="entry name" value="FtsH"/>
</dbReference>
<dbReference type="FunFam" id="1.20.58.760:FF:000001">
    <property type="entry name" value="ATP-dependent zinc metalloprotease FtsH"/>
    <property type="match status" value="1"/>
</dbReference>
<dbReference type="InterPro" id="IPR000642">
    <property type="entry name" value="Peptidase_M41"/>
</dbReference>
<dbReference type="Gene3D" id="1.20.58.760">
    <property type="entry name" value="Peptidase M41"/>
    <property type="match status" value="1"/>
</dbReference>
<dbReference type="FunFam" id="3.40.50.300:FF:000195">
    <property type="entry name" value="ATP-dependent zinc metalloprotease FTSH 11"/>
    <property type="match status" value="1"/>
</dbReference>
<dbReference type="SMART" id="SM00382">
    <property type="entry name" value="AAA"/>
    <property type="match status" value="1"/>
</dbReference>
<evidence type="ECO:0000256" key="8">
    <source>
        <dbReference type="ARBA" id="ARBA00022741"/>
    </source>
</evidence>
<keyword evidence="11" id="KW-0067">ATP-binding</keyword>
<dbReference type="GO" id="GO:0006508">
    <property type="term" value="P:proteolysis"/>
    <property type="evidence" value="ECO:0007669"/>
    <property type="project" value="UniProtKB-KW"/>
</dbReference>
<evidence type="ECO:0000313" key="18">
    <source>
        <dbReference type="EMBL" id="KAG2423088.1"/>
    </source>
</evidence>
<dbReference type="InterPro" id="IPR037219">
    <property type="entry name" value="Peptidase_M41-like"/>
</dbReference>
<reference evidence="18" key="1">
    <citation type="journal article" date="2020" name="bioRxiv">
        <title>Comparative genomics of Chlamydomonas.</title>
        <authorList>
            <person name="Craig R.J."/>
            <person name="Hasan A.R."/>
            <person name="Ness R.W."/>
            <person name="Keightley P.D."/>
        </authorList>
    </citation>
    <scope>NUCLEOTIDE SEQUENCE</scope>
    <source>
        <strain evidence="18">SAG 7.73</strain>
    </source>
</reference>
<dbReference type="HAMAP" id="MF_01458">
    <property type="entry name" value="FtsH"/>
    <property type="match status" value="1"/>
</dbReference>
<comment type="cofactor">
    <cofactor evidence="1">
        <name>Zn(2+)</name>
        <dbReference type="ChEBI" id="CHEBI:29105"/>
    </cofactor>
</comment>
<comment type="subcellular location">
    <subcellularLocation>
        <location evidence="3">Membrane</location>
    </subcellularLocation>
    <subcellularLocation>
        <location evidence="2">Mitochondrion</location>
    </subcellularLocation>
</comment>
<dbReference type="Pfam" id="PF17862">
    <property type="entry name" value="AAA_lid_3"/>
    <property type="match status" value="1"/>
</dbReference>
<evidence type="ECO:0000256" key="7">
    <source>
        <dbReference type="ARBA" id="ARBA00022723"/>
    </source>
</evidence>
<feature type="region of interest" description="Disordered" evidence="15">
    <location>
        <begin position="1"/>
        <end position="86"/>
    </location>
</feature>